<keyword evidence="4" id="KW-1185">Reference proteome</keyword>
<keyword evidence="2" id="KW-0732">Signal</keyword>
<evidence type="ECO:0000313" key="3">
    <source>
        <dbReference type="EMBL" id="RKE91998.1"/>
    </source>
</evidence>
<proteinExistence type="predicted"/>
<feature type="compositionally biased region" description="Basic residues" evidence="1">
    <location>
        <begin position="137"/>
        <end position="156"/>
    </location>
</feature>
<dbReference type="AlphaFoldDB" id="A0A420DG07"/>
<gene>
    <name evidence="3" type="ORF">BXY80_2430</name>
</gene>
<evidence type="ECO:0000256" key="1">
    <source>
        <dbReference type="SAM" id="MobiDB-lite"/>
    </source>
</evidence>
<dbReference type="Gene3D" id="1.20.120.1490">
    <property type="match status" value="1"/>
</dbReference>
<feature type="region of interest" description="Disordered" evidence="1">
    <location>
        <begin position="131"/>
        <end position="156"/>
    </location>
</feature>
<feature type="signal peptide" evidence="2">
    <location>
        <begin position="1"/>
        <end position="18"/>
    </location>
</feature>
<protein>
    <recommendedName>
        <fullName evidence="5">LTXXQ motif family protein</fullName>
    </recommendedName>
</protein>
<sequence length="156" mass="18434">MKKLILIAIALVTLQVSAQDKKRDHQKGDKHERKEMLKDFSAEEIATLKTKKMTLHLDLTKAQQKEIHALNLEQAKAKKVKMAEREKKMEGKEMQKPSKDEKLKMMNERLDHQIATKQKMKTILNAEQFEKFEKMQSKRHSQKGKKKHMKAHNKRH</sequence>
<reference evidence="3 4" key="1">
    <citation type="submission" date="2018-09" db="EMBL/GenBank/DDBJ databases">
        <title>Genomic Encyclopedia of Archaeal and Bacterial Type Strains, Phase II (KMG-II): from individual species to whole genera.</title>
        <authorList>
            <person name="Goeker M."/>
        </authorList>
    </citation>
    <scope>NUCLEOTIDE SEQUENCE [LARGE SCALE GENOMIC DNA]</scope>
    <source>
        <strain evidence="3 4">DSM 26283</strain>
    </source>
</reference>
<feature type="region of interest" description="Disordered" evidence="1">
    <location>
        <begin position="76"/>
        <end position="101"/>
    </location>
</feature>
<feature type="compositionally biased region" description="Basic and acidic residues" evidence="1">
    <location>
        <begin position="81"/>
        <end position="101"/>
    </location>
</feature>
<accession>A0A420DG07</accession>
<evidence type="ECO:0000256" key="2">
    <source>
        <dbReference type="SAM" id="SignalP"/>
    </source>
</evidence>
<dbReference type="RefSeq" id="WP_120202257.1">
    <property type="nucleotide sequence ID" value="NZ_RAQJ01000005.1"/>
</dbReference>
<feature type="chain" id="PRO_5019349283" description="LTXXQ motif family protein" evidence="2">
    <location>
        <begin position="19"/>
        <end position="156"/>
    </location>
</feature>
<comment type="caution">
    <text evidence="3">The sequence shown here is derived from an EMBL/GenBank/DDBJ whole genome shotgun (WGS) entry which is preliminary data.</text>
</comment>
<organism evidence="3 4">
    <name type="scientific">Ichthyenterobacterium magnum</name>
    <dbReference type="NCBI Taxonomy" id="1230530"/>
    <lineage>
        <taxon>Bacteria</taxon>
        <taxon>Pseudomonadati</taxon>
        <taxon>Bacteroidota</taxon>
        <taxon>Flavobacteriia</taxon>
        <taxon>Flavobacteriales</taxon>
        <taxon>Flavobacteriaceae</taxon>
        <taxon>Ichthyenterobacterium</taxon>
    </lineage>
</organism>
<evidence type="ECO:0008006" key="5">
    <source>
        <dbReference type="Google" id="ProtNLM"/>
    </source>
</evidence>
<dbReference type="EMBL" id="RAQJ01000005">
    <property type="protein sequence ID" value="RKE91998.1"/>
    <property type="molecule type" value="Genomic_DNA"/>
</dbReference>
<name>A0A420DG07_9FLAO</name>
<dbReference type="OrthoDB" id="956918at2"/>
<evidence type="ECO:0000313" key="4">
    <source>
        <dbReference type="Proteomes" id="UP000284892"/>
    </source>
</evidence>
<dbReference type="Proteomes" id="UP000284892">
    <property type="component" value="Unassembled WGS sequence"/>
</dbReference>